<feature type="compositionally biased region" description="Polar residues" evidence="13">
    <location>
        <begin position="1449"/>
        <end position="1460"/>
    </location>
</feature>
<dbReference type="PROSITE" id="PS50918">
    <property type="entry name" value="WWE"/>
    <property type="match status" value="1"/>
</dbReference>
<dbReference type="SMART" id="SM00119">
    <property type="entry name" value="HECTc"/>
    <property type="match status" value="1"/>
</dbReference>
<feature type="region of interest" description="Disordered" evidence="13">
    <location>
        <begin position="413"/>
        <end position="446"/>
    </location>
</feature>
<evidence type="ECO:0000256" key="1">
    <source>
        <dbReference type="ARBA" id="ARBA00000885"/>
    </source>
</evidence>
<dbReference type="SUPFAM" id="SSF117839">
    <property type="entry name" value="WWE domain"/>
    <property type="match status" value="1"/>
</dbReference>
<dbReference type="GO" id="GO:0008270">
    <property type="term" value="F:zinc ion binding"/>
    <property type="evidence" value="ECO:0007669"/>
    <property type="project" value="InterPro"/>
</dbReference>
<dbReference type="FunFam" id="3.30.2160.10:FF:000013">
    <property type="entry name" value="E3 ubiquitin-protein ligase TRIP12 isoform X1"/>
    <property type="match status" value="1"/>
</dbReference>
<dbReference type="Proteomes" id="UP001054945">
    <property type="component" value="Unassembled WGS sequence"/>
</dbReference>
<feature type="compositionally biased region" description="Polar residues" evidence="13">
    <location>
        <begin position="360"/>
        <end position="375"/>
    </location>
</feature>
<keyword evidence="7" id="KW-0227">DNA damage</keyword>
<dbReference type="CDD" id="cd00078">
    <property type="entry name" value="HECTc"/>
    <property type="match status" value="1"/>
</dbReference>
<dbReference type="Gene3D" id="3.30.2410.10">
    <property type="entry name" value="Hect, E3 ligase catalytic domain"/>
    <property type="match status" value="1"/>
</dbReference>
<dbReference type="Pfam" id="PF25579">
    <property type="entry name" value="TPR_TRIP12_N"/>
    <property type="match status" value="1"/>
</dbReference>
<gene>
    <name evidence="16" type="primary">trip12</name>
    <name evidence="16" type="ORF">CEXT_197401</name>
</gene>
<dbReference type="Gene3D" id="1.25.10.10">
    <property type="entry name" value="Leucine-rich Repeat Variant"/>
    <property type="match status" value="1"/>
</dbReference>
<evidence type="ECO:0000256" key="10">
    <source>
        <dbReference type="ARBA" id="ARBA00023242"/>
    </source>
</evidence>
<proteinExistence type="inferred from homology"/>
<evidence type="ECO:0000256" key="7">
    <source>
        <dbReference type="ARBA" id="ARBA00022763"/>
    </source>
</evidence>
<evidence type="ECO:0000256" key="4">
    <source>
        <dbReference type="ARBA" id="ARBA00006331"/>
    </source>
</evidence>
<keyword evidence="6 12" id="KW-0808">Transferase</keyword>
<feature type="region of interest" description="Disordered" evidence="13">
    <location>
        <begin position="318"/>
        <end position="340"/>
    </location>
</feature>
<evidence type="ECO:0000256" key="13">
    <source>
        <dbReference type="SAM" id="MobiDB-lite"/>
    </source>
</evidence>
<dbReference type="Gene3D" id="3.90.1750.10">
    <property type="entry name" value="Hect, E3 ligase catalytic domains"/>
    <property type="match status" value="1"/>
</dbReference>
<dbReference type="GO" id="GO:0000209">
    <property type="term" value="P:protein polyubiquitination"/>
    <property type="evidence" value="ECO:0007669"/>
    <property type="project" value="TreeGrafter"/>
</dbReference>
<dbReference type="GO" id="GO:0061630">
    <property type="term" value="F:ubiquitin protein ligase activity"/>
    <property type="evidence" value="ECO:0007669"/>
    <property type="project" value="UniProtKB-UniRule"/>
</dbReference>
<dbReference type="Gene3D" id="3.30.720.50">
    <property type="match status" value="1"/>
</dbReference>
<dbReference type="FunFam" id="3.30.2410.10:FF:000005">
    <property type="entry name" value="E3 ubiquitin-protein ligase TRIP12 isoform X1"/>
    <property type="match status" value="1"/>
</dbReference>
<evidence type="ECO:0000256" key="2">
    <source>
        <dbReference type="ARBA" id="ARBA00004642"/>
    </source>
</evidence>
<evidence type="ECO:0000256" key="8">
    <source>
        <dbReference type="ARBA" id="ARBA00022786"/>
    </source>
</evidence>
<comment type="caution">
    <text evidence="16">The sequence shown here is derived from an EMBL/GenBank/DDBJ whole genome shotgun (WGS) entry which is preliminary data.</text>
</comment>
<dbReference type="SUPFAM" id="SSF48371">
    <property type="entry name" value="ARM repeat"/>
    <property type="match status" value="1"/>
</dbReference>
<feature type="compositionally biased region" description="Low complexity" evidence="13">
    <location>
        <begin position="207"/>
        <end position="242"/>
    </location>
</feature>
<feature type="region of interest" description="Disordered" evidence="13">
    <location>
        <begin position="1446"/>
        <end position="1488"/>
    </location>
</feature>
<dbReference type="EC" id="2.3.2.26" evidence="12"/>
<feature type="compositionally biased region" description="Low complexity" evidence="13">
    <location>
        <begin position="142"/>
        <end position="155"/>
    </location>
</feature>
<dbReference type="SUPFAM" id="SSF56204">
    <property type="entry name" value="Hect, E3 ligase catalytic domain"/>
    <property type="match status" value="1"/>
</dbReference>
<dbReference type="PANTHER" id="PTHR45670">
    <property type="entry name" value="E3 UBIQUITIN-PROTEIN LIGASE TRIP12"/>
    <property type="match status" value="1"/>
</dbReference>
<feature type="region of interest" description="Disordered" evidence="13">
    <location>
        <begin position="48"/>
        <end position="242"/>
    </location>
</feature>
<dbReference type="InterPro" id="IPR016024">
    <property type="entry name" value="ARM-type_fold"/>
</dbReference>
<dbReference type="GO" id="GO:0006281">
    <property type="term" value="P:DNA repair"/>
    <property type="evidence" value="ECO:0007669"/>
    <property type="project" value="UniProtKB-KW"/>
</dbReference>
<dbReference type="GO" id="GO:0016607">
    <property type="term" value="C:nuclear speck"/>
    <property type="evidence" value="ECO:0007669"/>
    <property type="project" value="TreeGrafter"/>
</dbReference>
<evidence type="ECO:0000256" key="9">
    <source>
        <dbReference type="ARBA" id="ARBA00023204"/>
    </source>
</evidence>
<feature type="region of interest" description="Disordered" evidence="13">
    <location>
        <begin position="353"/>
        <end position="392"/>
    </location>
</feature>
<dbReference type="InterPro" id="IPR000569">
    <property type="entry name" value="HECT_dom"/>
</dbReference>
<dbReference type="InterPro" id="IPR018123">
    <property type="entry name" value="WWE-dom_subgr"/>
</dbReference>
<dbReference type="InterPro" id="IPR035983">
    <property type="entry name" value="Hect_E3_ubiquitin_ligase"/>
</dbReference>
<keyword evidence="5" id="KW-0597">Phosphoprotein</keyword>
<dbReference type="GO" id="GO:0009966">
    <property type="term" value="P:regulation of signal transduction"/>
    <property type="evidence" value="ECO:0007669"/>
    <property type="project" value="UniProtKB-ARBA"/>
</dbReference>
<sequence>MYLVLDLILKQNYDQCFEVVPPSKSLPITDFAVFYQHLLELCLEESSSSNSALGGNKVNKKQRKSTGSISNSVTRSPIITRSRSRSLGLQQVQPVNLVDSSSMDSSSQTPFEESLKRKHPLNSERKVGESSKESVAKKAKSSNKNSKASNMSNTSHSKNDLNNMSGNSSSKCDQKDASNKNQMQGSDSQEESLAEKGLGSAEGGSKGSTSPSSSISDSSRQNSSEAGLLPNDGINNLNLDDNSGLNPPVEDFLFACSRLSQAAAATSSQIIDFSCGNENEVVNETRKQKYELLKNISERKFITKSDFQKSLFSVMQKTKNCQSNRNSDNNPEPGSSGSSDFQQLLRIKVEQDEELPQEQCKFSKTSNIRDGSSQPPHFKIPGSSSSDVQSGFSNVSVKQEISSSSTEEIPNPFLSRRIFVPDSGDNETVAQSPNSANNSAAAGSSDALDGEIGRLQALMDSRRIPLSLFGALESRMQQLFHKSMGSATSSRAQQLLQELQSADDDDQQLQILIEISQLLVMGNEDTLIGFPVKQVVPLLINLLLKEYNFELMNQACRALTYLIEALPRSSSIVVEAIPILLNKVQVIQCIDVAEQALTALKMLSKWHSKAILQANGISACLMHLDFFSINAQRTALAIIANCCQNILPHEFSLVQESLTVLSGWLTGQDEKSVESICLVFSGLVECFRHDHDCLMQIGSHDLLTNIQQLLVVSPPIISSQVFTNVIHMLALMCASCSEIVVFLLEQDFAETLQYLLTNSCDSNKEMELTNRSPHEYLELSSLIYEIMPSLPRDDLFRVNSLIMAAKKKNPPNSVIWQWKDDETGFWHSHEKNDSKNIEEAYQRGNTKLYISDRAALSIDLQTMEQFDEGTGTSRQLRRHVINSSDDPSKNKRADFFDKNEALVISSIKILFPVLFEIYCSSAGSTVKQKCLRAMLRMVYFAPPDVLHKVLKKQAISRHIASMLATQEFRTIIIALQIAEILMQKLPSEFRVHFIREGVFHEIKVLAKIDAKTWQIETVSEASTSFSSTSAAAHGQIFDCLGDASQISKSDAGPSNSASAVVFGGNSGVSVMKDDESNGTNVASKIRDALKKRYMTIKRTFGAGDKDTSSLSGSDVAITADNRVKINIWIKEQAQNFADKYFSMDQIDSHPVINVLNILTNAVKGLDNMDDYGLQSLIEIRDIVTQNDISSFELINSGLVKKLESYLSTPQGESLPFGAKPLEDRLRTFLHVFIGSPIFITPEIQPENFDASPLINLITKLNACISHLQQFPVKVYDQPSNGNTGRAGASIMKFFNMHQLKCLFQRHPSCTTLRQWHNGPVMIDPLASIHNVDRYLVNQGFGSLKEDEESESDLSYDDSSDEDGGLIVADIRMDHGHGSPKLQFLIGKNVLPYNMTLYQAVRQYVSGDSQNSSNNVQNSDCEYPVGYASVWLKMHTIWYRPIPPEDSGGASCSNSTNTPQTSSGKKKSSSSRSSHSKGSSEKNKSSKNKKDVLWDNGIVPEVSFPSSFTPKLAGFDTIKDPSLEVIVLLRVIHGLSYHWGLLYQMNSWSQLVPQATFINNELTLKVNRQLHDPLAVMTGNTPTWLSHIAYNFPFLFPFETRHLLFYVTSFDRERALQRLIDTVPELTNSEKIAPRLEKRKRTVSRNSLLKQAEGILQDHGDSKALLEIQYKNEVGTGLGPTLEFYALVSKELQRADLDMWHAVDVVSDEGKDPVVNYVHSPSGLFPMPVSRNARTSSLTKVCNKFKLLGKFLAKAIMDSRLVDIPLSLAFFKWMLSQEKYLALGDMRHIDENLAHNIIKLERVVIEKKKLEKDTSLNPVSLKRSLESITLDGCSIEDLSLDFTLPGYSRIEMKKGGKDATVSINNLEDYLKLLKYWTMSEGVSKQMRAFKEGFESVFPINRLQVFYPEELAFLFCGNVHNQWDFKNLTESCRPDHGYTHDSQAIKFLFEVLCSYNPTEQRQFIQFITGSPRLPVGGLKSLSPPLTIVRKTSDDTNSDSYLPSVMTCVNYLKLPDYSSIEIMREKLQIAISEGQHSFHLS</sequence>
<dbReference type="Pfam" id="PF02825">
    <property type="entry name" value="WWE"/>
    <property type="match status" value="1"/>
</dbReference>
<feature type="compositionally biased region" description="Low complexity" evidence="13">
    <location>
        <begin position="430"/>
        <end position="446"/>
    </location>
</feature>
<dbReference type="Pfam" id="PF00632">
    <property type="entry name" value="HECT"/>
    <property type="match status" value="1"/>
</dbReference>
<dbReference type="InterPro" id="IPR057948">
    <property type="entry name" value="TPR_TRIP12_N"/>
</dbReference>
<dbReference type="PANTHER" id="PTHR45670:SF13">
    <property type="entry name" value="E3 UBIQUITIN-PROTEIN LIGASE TRIP12"/>
    <property type="match status" value="1"/>
</dbReference>
<comment type="similarity">
    <text evidence="4 12">Belongs to the UPL family. K-HECT subfamily.</text>
</comment>
<accession>A0AAV4S6H0</accession>
<evidence type="ECO:0000256" key="6">
    <source>
        <dbReference type="ARBA" id="ARBA00022679"/>
    </source>
</evidence>
<feature type="active site" description="Glycyl thioester intermediate" evidence="11">
    <location>
        <position position="2005"/>
    </location>
</feature>
<dbReference type="InterPro" id="IPR037197">
    <property type="entry name" value="WWE_dom_sf"/>
</dbReference>
<evidence type="ECO:0000313" key="16">
    <source>
        <dbReference type="EMBL" id="GIY29245.1"/>
    </source>
</evidence>
<reference evidence="16 17" key="1">
    <citation type="submission" date="2021-06" db="EMBL/GenBank/DDBJ databases">
        <title>Caerostris extrusa draft genome.</title>
        <authorList>
            <person name="Kono N."/>
            <person name="Arakawa K."/>
        </authorList>
    </citation>
    <scope>NUCLEOTIDE SEQUENCE [LARGE SCALE GENOMIC DNA]</scope>
</reference>
<comment type="subcellular location">
    <subcellularLocation>
        <location evidence="2">Nucleus</location>
        <location evidence="2">Nucleoplasm</location>
    </subcellularLocation>
</comment>
<dbReference type="InterPro" id="IPR011989">
    <property type="entry name" value="ARM-like"/>
</dbReference>
<feature type="domain" description="HECT" evidence="14">
    <location>
        <begin position="1657"/>
        <end position="2038"/>
    </location>
</feature>
<feature type="domain" description="WWE" evidence="15">
    <location>
        <begin position="802"/>
        <end position="878"/>
    </location>
</feature>
<dbReference type="EMBL" id="BPLR01009041">
    <property type="protein sequence ID" value="GIY29245.1"/>
    <property type="molecule type" value="Genomic_DNA"/>
</dbReference>
<name>A0AAV4S6H0_CAEEX</name>
<organism evidence="16 17">
    <name type="scientific">Caerostris extrusa</name>
    <name type="common">Bark spider</name>
    <name type="synonym">Caerostris bankana</name>
    <dbReference type="NCBI Taxonomy" id="172846"/>
    <lineage>
        <taxon>Eukaryota</taxon>
        <taxon>Metazoa</taxon>
        <taxon>Ecdysozoa</taxon>
        <taxon>Arthropoda</taxon>
        <taxon>Chelicerata</taxon>
        <taxon>Arachnida</taxon>
        <taxon>Araneae</taxon>
        <taxon>Araneomorphae</taxon>
        <taxon>Entelegynae</taxon>
        <taxon>Araneoidea</taxon>
        <taxon>Araneidae</taxon>
        <taxon>Caerostris</taxon>
    </lineage>
</organism>
<comment type="pathway">
    <text evidence="3 12">Protein modification; protein ubiquitination.</text>
</comment>
<protein>
    <recommendedName>
        <fullName evidence="12">E3 ubiquitin-protein ligase</fullName>
        <ecNumber evidence="12">2.3.2.26</ecNumber>
    </recommendedName>
</protein>
<evidence type="ECO:0000259" key="14">
    <source>
        <dbReference type="PROSITE" id="PS50237"/>
    </source>
</evidence>
<evidence type="ECO:0000256" key="12">
    <source>
        <dbReference type="RuleBase" id="RU369009"/>
    </source>
</evidence>
<keyword evidence="10" id="KW-0539">Nucleus</keyword>
<feature type="compositionally biased region" description="Basic and acidic residues" evidence="13">
    <location>
        <begin position="1477"/>
        <end position="1488"/>
    </location>
</feature>
<feature type="compositionally biased region" description="Basic and acidic residues" evidence="13">
    <location>
        <begin position="121"/>
        <end position="136"/>
    </location>
</feature>
<keyword evidence="8 11" id="KW-0833">Ubl conjugation pathway</keyword>
<feature type="compositionally biased region" description="Low complexity" evidence="13">
    <location>
        <begin position="382"/>
        <end position="392"/>
    </location>
</feature>
<dbReference type="PROSITE" id="PS50237">
    <property type="entry name" value="HECT"/>
    <property type="match status" value="1"/>
</dbReference>
<keyword evidence="17" id="KW-1185">Reference proteome</keyword>
<dbReference type="InterPro" id="IPR004170">
    <property type="entry name" value="WWE_dom"/>
</dbReference>
<comment type="catalytic activity">
    <reaction evidence="1 12">
        <text>S-ubiquitinyl-[E2 ubiquitin-conjugating enzyme]-L-cysteine + [acceptor protein]-L-lysine = [E2 ubiquitin-conjugating enzyme]-L-cysteine + N(6)-ubiquitinyl-[acceptor protein]-L-lysine.</text>
        <dbReference type="EC" id="2.3.2.26"/>
    </reaction>
</comment>
<evidence type="ECO:0000256" key="3">
    <source>
        <dbReference type="ARBA" id="ARBA00004906"/>
    </source>
</evidence>
<evidence type="ECO:0000313" key="17">
    <source>
        <dbReference type="Proteomes" id="UP001054945"/>
    </source>
</evidence>
<dbReference type="SMART" id="SM00678">
    <property type="entry name" value="WWE"/>
    <property type="match status" value="1"/>
</dbReference>
<dbReference type="GO" id="GO:0043161">
    <property type="term" value="P:proteasome-mediated ubiquitin-dependent protein catabolic process"/>
    <property type="evidence" value="ECO:0007669"/>
    <property type="project" value="TreeGrafter"/>
</dbReference>
<keyword evidence="9" id="KW-0234">DNA repair</keyword>
<dbReference type="InterPro" id="IPR045322">
    <property type="entry name" value="HECTD1/TRIP12-like"/>
</dbReference>
<evidence type="ECO:0000256" key="11">
    <source>
        <dbReference type="PROSITE-ProRule" id="PRU00104"/>
    </source>
</evidence>
<evidence type="ECO:0000256" key="5">
    <source>
        <dbReference type="ARBA" id="ARBA00022553"/>
    </source>
</evidence>
<feature type="compositionally biased region" description="Polar residues" evidence="13">
    <location>
        <begin position="160"/>
        <end position="171"/>
    </location>
</feature>
<evidence type="ECO:0000259" key="15">
    <source>
        <dbReference type="PROSITE" id="PS50918"/>
    </source>
</evidence>